<keyword evidence="3" id="KW-0406">Ion transport</keyword>
<dbReference type="InterPro" id="IPR058533">
    <property type="entry name" value="Cation_efflux_TM"/>
</dbReference>
<dbReference type="InterPro" id="IPR050681">
    <property type="entry name" value="CDF/SLC30A"/>
</dbReference>
<keyword evidence="2 6" id="KW-0812">Transmembrane</keyword>
<sequence length="204" mass="22426">MSHRDYTLDWRQVLMEEHNRQHDQIIDISGQLERGAWNKQDLWEAPCGFSDAGASNEDAKELSVAIRKLLVAVALCVVFMSGVSANSLAILTDTAHLLSDIAAFAISLFSLRAAGWEATPRQIEILGALVSIQLIWLLAGVLVCEAIVRLIHDTHEVTGFLMFAAFGLVVKIIMALVLGHGHGHGLHDRGNDEHDLNHAHRVES</sequence>
<dbReference type="NCBIfam" id="TIGR01297">
    <property type="entry name" value="CDF"/>
    <property type="match status" value="1"/>
</dbReference>
<name>A0AA88RX64_9ASTE</name>
<dbReference type="Proteomes" id="UP001187471">
    <property type="component" value="Unassembled WGS sequence"/>
</dbReference>
<keyword evidence="3" id="KW-0862">Zinc</keyword>
<dbReference type="AlphaFoldDB" id="A0AA88RX64"/>
<feature type="domain" description="Cation efflux protein transmembrane" evidence="7">
    <location>
        <begin position="72"/>
        <end position="181"/>
    </location>
</feature>
<proteinExistence type="predicted"/>
<feature type="transmembrane region" description="Helical" evidence="6">
    <location>
        <begin position="157"/>
        <end position="179"/>
    </location>
</feature>
<evidence type="ECO:0000313" key="9">
    <source>
        <dbReference type="Proteomes" id="UP001187471"/>
    </source>
</evidence>
<evidence type="ECO:0000259" key="7">
    <source>
        <dbReference type="Pfam" id="PF01545"/>
    </source>
</evidence>
<keyword evidence="3" id="KW-0864">Zinc transport</keyword>
<evidence type="ECO:0000313" key="8">
    <source>
        <dbReference type="EMBL" id="KAK2987521.1"/>
    </source>
</evidence>
<evidence type="ECO:0000256" key="6">
    <source>
        <dbReference type="SAM" id="Phobius"/>
    </source>
</evidence>
<accession>A0AA88RX64</accession>
<dbReference type="InterPro" id="IPR002524">
    <property type="entry name" value="Cation_efflux"/>
</dbReference>
<feature type="transmembrane region" description="Helical" evidence="6">
    <location>
        <begin position="69"/>
        <end position="91"/>
    </location>
</feature>
<dbReference type="GO" id="GO:0005886">
    <property type="term" value="C:plasma membrane"/>
    <property type="evidence" value="ECO:0007669"/>
    <property type="project" value="TreeGrafter"/>
</dbReference>
<dbReference type="Pfam" id="PF01545">
    <property type="entry name" value="Cation_efflux"/>
    <property type="match status" value="1"/>
</dbReference>
<keyword evidence="9" id="KW-1185">Reference proteome</keyword>
<dbReference type="PANTHER" id="PTHR11562:SF88">
    <property type="entry name" value="METAL TOLERANCE PROTEIN 1"/>
    <property type="match status" value="1"/>
</dbReference>
<dbReference type="GO" id="GO:0005385">
    <property type="term" value="F:zinc ion transmembrane transporter activity"/>
    <property type="evidence" value="ECO:0007669"/>
    <property type="project" value="TreeGrafter"/>
</dbReference>
<keyword evidence="4 6" id="KW-1133">Transmembrane helix</keyword>
<gene>
    <name evidence="8" type="ORF">RJ640_030190</name>
</gene>
<protein>
    <recommendedName>
        <fullName evidence="7">Cation efflux protein transmembrane domain-containing protein</fullName>
    </recommendedName>
</protein>
<reference evidence="8" key="1">
    <citation type="submission" date="2022-12" db="EMBL/GenBank/DDBJ databases">
        <title>Draft genome assemblies for two species of Escallonia (Escalloniales).</title>
        <authorList>
            <person name="Chanderbali A."/>
            <person name="Dervinis C."/>
            <person name="Anghel I."/>
            <person name="Soltis D."/>
            <person name="Soltis P."/>
            <person name="Zapata F."/>
        </authorList>
    </citation>
    <scope>NUCLEOTIDE SEQUENCE</scope>
    <source>
        <strain evidence="8">UCBG92.1500</strain>
        <tissue evidence="8">Leaf</tissue>
    </source>
</reference>
<feature type="transmembrane region" description="Helical" evidence="6">
    <location>
        <begin position="126"/>
        <end position="151"/>
    </location>
</feature>
<dbReference type="EMBL" id="JAVXUO010000978">
    <property type="protein sequence ID" value="KAK2987521.1"/>
    <property type="molecule type" value="Genomic_DNA"/>
</dbReference>
<evidence type="ECO:0000256" key="1">
    <source>
        <dbReference type="ARBA" id="ARBA00004141"/>
    </source>
</evidence>
<evidence type="ECO:0000256" key="4">
    <source>
        <dbReference type="ARBA" id="ARBA00022989"/>
    </source>
</evidence>
<comment type="caution">
    <text evidence="8">The sequence shown here is derived from an EMBL/GenBank/DDBJ whole genome shotgun (WGS) entry which is preliminary data.</text>
</comment>
<evidence type="ECO:0000256" key="3">
    <source>
        <dbReference type="ARBA" id="ARBA00022906"/>
    </source>
</evidence>
<evidence type="ECO:0000256" key="2">
    <source>
        <dbReference type="ARBA" id="ARBA00022692"/>
    </source>
</evidence>
<comment type="subcellular location">
    <subcellularLocation>
        <location evidence="1">Membrane</location>
        <topology evidence="1">Multi-pass membrane protein</topology>
    </subcellularLocation>
</comment>
<keyword evidence="3" id="KW-0813">Transport</keyword>
<dbReference type="Gene3D" id="1.20.1510.10">
    <property type="entry name" value="Cation efflux protein transmembrane domain"/>
    <property type="match status" value="1"/>
</dbReference>
<evidence type="ECO:0000256" key="5">
    <source>
        <dbReference type="ARBA" id="ARBA00023136"/>
    </source>
</evidence>
<dbReference type="InterPro" id="IPR027469">
    <property type="entry name" value="Cation_efflux_TMD_sf"/>
</dbReference>
<dbReference type="SUPFAM" id="SSF161111">
    <property type="entry name" value="Cation efflux protein transmembrane domain-like"/>
    <property type="match status" value="1"/>
</dbReference>
<organism evidence="8 9">
    <name type="scientific">Escallonia rubra</name>
    <dbReference type="NCBI Taxonomy" id="112253"/>
    <lineage>
        <taxon>Eukaryota</taxon>
        <taxon>Viridiplantae</taxon>
        <taxon>Streptophyta</taxon>
        <taxon>Embryophyta</taxon>
        <taxon>Tracheophyta</taxon>
        <taxon>Spermatophyta</taxon>
        <taxon>Magnoliopsida</taxon>
        <taxon>eudicotyledons</taxon>
        <taxon>Gunneridae</taxon>
        <taxon>Pentapetalae</taxon>
        <taxon>asterids</taxon>
        <taxon>campanulids</taxon>
        <taxon>Escalloniales</taxon>
        <taxon>Escalloniaceae</taxon>
        <taxon>Escallonia</taxon>
    </lineage>
</organism>
<keyword evidence="5 6" id="KW-0472">Membrane</keyword>
<dbReference type="PANTHER" id="PTHR11562">
    <property type="entry name" value="CATION EFFLUX PROTEIN/ ZINC TRANSPORTER"/>
    <property type="match status" value="1"/>
</dbReference>